<sequence length="170" mass="18898">MSAAMKKHVRWSTITFHAFDLGHNGCSVPSTGGPSIGLVGTARESTTVSLEGKHDGGEDVRPKKEQYMPPLARVQLLLAAGYTTDDIAIFSHDGDRCRSEREETHMEIMREMYHKYMLAKMTHQVETTPSAVVVEPQASTGKRKRRGSAIEMPAATRRPKHHHPEATHPM</sequence>
<reference evidence="2" key="2">
    <citation type="submission" date="2019-06" db="EMBL/GenBank/DDBJ databases">
        <title>Genomics analysis of Aphanomyces spp. identifies a new class of oomycete effector associated with host adaptation.</title>
        <authorList>
            <person name="Gaulin E."/>
        </authorList>
    </citation>
    <scope>NUCLEOTIDE SEQUENCE</scope>
    <source>
        <strain evidence="2">CBS 578.67</strain>
    </source>
</reference>
<evidence type="ECO:0000313" key="4">
    <source>
        <dbReference type="Proteomes" id="UP000332933"/>
    </source>
</evidence>
<evidence type="ECO:0000313" key="2">
    <source>
        <dbReference type="EMBL" id="KAF0697009.1"/>
    </source>
</evidence>
<evidence type="ECO:0000256" key="1">
    <source>
        <dbReference type="SAM" id="MobiDB-lite"/>
    </source>
</evidence>
<proteinExistence type="predicted"/>
<dbReference type="Proteomes" id="UP000332933">
    <property type="component" value="Unassembled WGS sequence"/>
</dbReference>
<name>A0A485KWJ0_9STRA</name>
<dbReference type="EMBL" id="VJMH01005348">
    <property type="protein sequence ID" value="KAF0697009.1"/>
    <property type="molecule type" value="Genomic_DNA"/>
</dbReference>
<gene>
    <name evidence="3" type="primary">Aste57867_12283</name>
    <name evidence="2" type="ORF">As57867_012238</name>
    <name evidence="3" type="ORF">ASTE57867_12283</name>
</gene>
<feature type="region of interest" description="Disordered" evidence="1">
    <location>
        <begin position="134"/>
        <end position="170"/>
    </location>
</feature>
<dbReference type="AlphaFoldDB" id="A0A485KWJ0"/>
<evidence type="ECO:0000313" key="3">
    <source>
        <dbReference type="EMBL" id="VFT89136.1"/>
    </source>
</evidence>
<dbReference type="OrthoDB" id="166474at2759"/>
<organism evidence="3 4">
    <name type="scientific">Aphanomyces stellatus</name>
    <dbReference type="NCBI Taxonomy" id="120398"/>
    <lineage>
        <taxon>Eukaryota</taxon>
        <taxon>Sar</taxon>
        <taxon>Stramenopiles</taxon>
        <taxon>Oomycota</taxon>
        <taxon>Saprolegniomycetes</taxon>
        <taxon>Saprolegniales</taxon>
        <taxon>Verrucalvaceae</taxon>
        <taxon>Aphanomyces</taxon>
    </lineage>
</organism>
<protein>
    <submittedName>
        <fullName evidence="3">Aste57867_12283 protein</fullName>
    </submittedName>
</protein>
<keyword evidence="4" id="KW-1185">Reference proteome</keyword>
<dbReference type="EMBL" id="CAADRA010005369">
    <property type="protein sequence ID" value="VFT89136.1"/>
    <property type="molecule type" value="Genomic_DNA"/>
</dbReference>
<accession>A0A485KWJ0</accession>
<reference evidence="3 4" key="1">
    <citation type="submission" date="2019-03" db="EMBL/GenBank/DDBJ databases">
        <authorList>
            <person name="Gaulin E."/>
            <person name="Dumas B."/>
        </authorList>
    </citation>
    <scope>NUCLEOTIDE SEQUENCE [LARGE SCALE GENOMIC DNA]</scope>
    <source>
        <strain evidence="3">CBS 568.67</strain>
    </source>
</reference>